<evidence type="ECO:0000313" key="2">
    <source>
        <dbReference type="EMBL" id="OBS10076.1"/>
    </source>
</evidence>
<dbReference type="EMBL" id="JQSG02000002">
    <property type="protein sequence ID" value="OBS10076.1"/>
    <property type="molecule type" value="Genomic_DNA"/>
</dbReference>
<evidence type="ECO:0000256" key="1">
    <source>
        <dbReference type="SAM" id="Phobius"/>
    </source>
</evidence>
<keyword evidence="1" id="KW-0812">Transmembrane</keyword>
<dbReference type="Proteomes" id="UP000029273">
    <property type="component" value="Unassembled WGS sequence"/>
</dbReference>
<reference evidence="2 3" key="1">
    <citation type="journal article" date="2014" name="Genome Announc.">
        <title>Draft Genome Sequence of the Iron-Oxidizing, Acidophilic, and Halotolerant 'Thiobacillus prosperus' Type Strain DSM 5130.</title>
        <authorList>
            <person name="Ossandon F.J."/>
            <person name="Cardenas J.P."/>
            <person name="Corbett M."/>
            <person name="Quatrini R."/>
            <person name="Holmes D.S."/>
            <person name="Watkin E."/>
        </authorList>
    </citation>
    <scope>NUCLEOTIDE SEQUENCE [LARGE SCALE GENOMIC DNA]</scope>
    <source>
        <strain evidence="2 3">DSM 5130</strain>
    </source>
</reference>
<protein>
    <submittedName>
        <fullName evidence="2">Uncharacterized protein</fullName>
    </submittedName>
</protein>
<organism evidence="2 3">
    <name type="scientific">Acidihalobacter prosperus</name>
    <dbReference type="NCBI Taxonomy" id="160660"/>
    <lineage>
        <taxon>Bacteria</taxon>
        <taxon>Pseudomonadati</taxon>
        <taxon>Pseudomonadota</taxon>
        <taxon>Gammaproteobacteria</taxon>
        <taxon>Chromatiales</taxon>
        <taxon>Ectothiorhodospiraceae</taxon>
        <taxon>Acidihalobacter</taxon>
    </lineage>
</organism>
<gene>
    <name evidence="2" type="ORF">Thpro_021126</name>
</gene>
<keyword evidence="1" id="KW-0472">Membrane</keyword>
<dbReference type="RefSeq" id="WP_145930706.1">
    <property type="nucleotide sequence ID" value="NZ_JQSG02000002.1"/>
</dbReference>
<dbReference type="AlphaFoldDB" id="A0A1A6C685"/>
<keyword evidence="3" id="KW-1185">Reference proteome</keyword>
<feature type="transmembrane region" description="Helical" evidence="1">
    <location>
        <begin position="28"/>
        <end position="51"/>
    </location>
</feature>
<dbReference type="OrthoDB" id="5797222at2"/>
<sequence>MSDSLDASNILRTTLLARTSAGRTFKLVVFWICAIGTFVIPLGIPVLYLLWRHGNAIDKAQSRVPPTALTADTKSL</sequence>
<name>A0A1A6C685_9GAMM</name>
<evidence type="ECO:0000313" key="3">
    <source>
        <dbReference type="Proteomes" id="UP000029273"/>
    </source>
</evidence>
<comment type="caution">
    <text evidence="2">The sequence shown here is derived from an EMBL/GenBank/DDBJ whole genome shotgun (WGS) entry which is preliminary data.</text>
</comment>
<keyword evidence="1" id="KW-1133">Transmembrane helix</keyword>
<accession>A0A1A6C685</accession>
<proteinExistence type="predicted"/>